<reference evidence="1 2" key="1">
    <citation type="submission" date="2022-06" db="EMBL/GenBank/DDBJ databases">
        <title>New Species of the Genus Actinoplanes, ActinopZanes ferrugineus.</title>
        <authorList>
            <person name="Ding P."/>
        </authorList>
    </citation>
    <scope>NUCLEOTIDE SEQUENCE [LARGE SCALE GENOMIC DNA]</scope>
    <source>
        <strain evidence="1 2">TRM88003</strain>
    </source>
</reference>
<dbReference type="EMBL" id="JAMYJR010000062">
    <property type="protein sequence ID" value="MCO8277641.1"/>
    <property type="molecule type" value="Genomic_DNA"/>
</dbReference>
<comment type="caution">
    <text evidence="1">The sequence shown here is derived from an EMBL/GenBank/DDBJ whole genome shotgun (WGS) entry which is preliminary data.</text>
</comment>
<sequence>MLTVSSGAAVAVQGLLARPGVPAGSCLRIQMAAGRNRLRVLLVSSPCPGDLVFDIDGRPALLVAAEVAERVGDQILMVRRSEAGRMQFVLDATAEGSDEQCEPRDLVVAR</sequence>
<dbReference type="RefSeq" id="WP_253243651.1">
    <property type="nucleotide sequence ID" value="NZ_JAMYJR010000062.1"/>
</dbReference>
<keyword evidence="2" id="KW-1185">Reference proteome</keyword>
<organism evidence="1 2">
    <name type="scientific">Paractinoplanes aksuensis</name>
    <dbReference type="NCBI Taxonomy" id="2939490"/>
    <lineage>
        <taxon>Bacteria</taxon>
        <taxon>Bacillati</taxon>
        <taxon>Actinomycetota</taxon>
        <taxon>Actinomycetes</taxon>
        <taxon>Micromonosporales</taxon>
        <taxon>Micromonosporaceae</taxon>
        <taxon>Paractinoplanes</taxon>
    </lineage>
</organism>
<dbReference type="Proteomes" id="UP001523369">
    <property type="component" value="Unassembled WGS sequence"/>
</dbReference>
<name>A0ABT1E5V5_9ACTN</name>
<protein>
    <submittedName>
        <fullName evidence="1">Uncharacterized protein</fullName>
    </submittedName>
</protein>
<gene>
    <name evidence="1" type="ORF">M1L60_44400</name>
</gene>
<accession>A0ABT1E5V5</accession>
<proteinExistence type="predicted"/>
<evidence type="ECO:0000313" key="2">
    <source>
        <dbReference type="Proteomes" id="UP001523369"/>
    </source>
</evidence>
<evidence type="ECO:0000313" key="1">
    <source>
        <dbReference type="EMBL" id="MCO8277641.1"/>
    </source>
</evidence>